<feature type="compositionally biased region" description="Basic and acidic residues" evidence="7">
    <location>
        <begin position="306"/>
        <end position="315"/>
    </location>
</feature>
<evidence type="ECO:0000259" key="9">
    <source>
        <dbReference type="Pfam" id="PF01435"/>
    </source>
</evidence>
<keyword evidence="4 6" id="KW-0862">Zinc</keyword>
<evidence type="ECO:0000313" key="11">
    <source>
        <dbReference type="EMBL" id="QBP10902.1"/>
    </source>
</evidence>
<dbReference type="Pfam" id="PF23368">
    <property type="entry name" value="DUF7092"/>
    <property type="match status" value="1"/>
</dbReference>
<dbReference type="PANTHER" id="PTHR22726">
    <property type="entry name" value="METALLOENDOPEPTIDASE OMA1"/>
    <property type="match status" value="1"/>
</dbReference>
<comment type="similarity">
    <text evidence="6">Belongs to the peptidase M48 family.</text>
</comment>
<dbReference type="EMBL" id="CP037900">
    <property type="protein sequence ID" value="QBP10902.1"/>
    <property type="molecule type" value="Genomic_DNA"/>
</dbReference>
<dbReference type="RefSeq" id="WP_017513944.1">
    <property type="nucleotide sequence ID" value="NZ_CP037900.1"/>
</dbReference>
<reference evidence="11 12" key="1">
    <citation type="submission" date="2019-03" db="EMBL/GenBank/DDBJ databases">
        <title>Comparative insights into the high quality Complete genome sequence of highly metal resistant Cupriavidus metallidurans strain BS1 isolated from a gold-copper mine.</title>
        <authorList>
            <person name="Mazhar H.S."/>
            <person name="Rensing C."/>
        </authorList>
    </citation>
    <scope>NUCLEOTIDE SEQUENCE [LARGE SCALE GENOMIC DNA]</scope>
    <source>
        <strain evidence="11 12">BS1</strain>
    </source>
</reference>
<dbReference type="InterPro" id="IPR001915">
    <property type="entry name" value="Peptidase_M48"/>
</dbReference>
<keyword evidence="2" id="KW-0479">Metal-binding</keyword>
<evidence type="ECO:0000313" key="12">
    <source>
        <dbReference type="Proteomes" id="UP000253772"/>
    </source>
</evidence>
<evidence type="ECO:0000256" key="1">
    <source>
        <dbReference type="ARBA" id="ARBA00022670"/>
    </source>
</evidence>
<name>A0A482ISQ0_9BURK</name>
<evidence type="ECO:0000256" key="2">
    <source>
        <dbReference type="ARBA" id="ARBA00022723"/>
    </source>
</evidence>
<keyword evidence="3 6" id="KW-0378">Hydrolase</keyword>
<feature type="transmembrane region" description="Helical" evidence="8">
    <location>
        <begin position="96"/>
        <end position="115"/>
    </location>
</feature>
<dbReference type="PANTHER" id="PTHR22726:SF1">
    <property type="entry name" value="METALLOENDOPEPTIDASE OMA1, MITOCHONDRIAL"/>
    <property type="match status" value="1"/>
</dbReference>
<keyword evidence="1 6" id="KW-0645">Protease</keyword>
<evidence type="ECO:0000256" key="7">
    <source>
        <dbReference type="SAM" id="MobiDB-lite"/>
    </source>
</evidence>
<keyword evidence="8" id="KW-0812">Transmembrane</keyword>
<keyword evidence="8" id="KW-1133">Transmembrane helix</keyword>
<sequence length="341" mass="36893">MVAAQYFDTRSSRAHAVVLIVTDGEAILQDANGAELRRAPLASLRVSERIKRAPRLVTFDDGAYCEIADQATFDAMLAATGHREGLVSRAQNSWRLAGLSLLGLVVFVVFSYYYLLPWTATVVARSVPPSIEAQLGKATLDSLDQGLVEPTKLPQADQQRIRDNFAALRRPDDPGHHYQILFRKGGRLGANAVALPGGTIVVTDELVKLIGTGAGMMGVLAHEAGHVAERHGLQQVFQASVVGALAAYMVGDVSSLLATVPAAMMSMRYSREHEREADAYAVKILRDNRLPVTALADALQQLEDAHRKGDGKQAADDEESGFFSTHPLTQERIEAIRNGGE</sequence>
<proteinExistence type="inferred from homology"/>
<dbReference type="GO" id="GO:0016020">
    <property type="term" value="C:membrane"/>
    <property type="evidence" value="ECO:0007669"/>
    <property type="project" value="TreeGrafter"/>
</dbReference>
<dbReference type="InterPro" id="IPR051156">
    <property type="entry name" value="Mito/Outer_Membr_Metalloprot"/>
</dbReference>
<dbReference type="Gene3D" id="3.30.2010.10">
    <property type="entry name" value="Metalloproteases ('zincins'), catalytic domain"/>
    <property type="match status" value="1"/>
</dbReference>
<evidence type="ECO:0000259" key="10">
    <source>
        <dbReference type="Pfam" id="PF23368"/>
    </source>
</evidence>
<keyword evidence="5 6" id="KW-0482">Metalloprotease</keyword>
<dbReference type="CDD" id="cd07332">
    <property type="entry name" value="M48C_Oma1_like"/>
    <property type="match status" value="1"/>
</dbReference>
<feature type="domain" description="Peptidase M48" evidence="9">
    <location>
        <begin position="162"/>
        <end position="338"/>
    </location>
</feature>
<evidence type="ECO:0000256" key="3">
    <source>
        <dbReference type="ARBA" id="ARBA00022801"/>
    </source>
</evidence>
<feature type="domain" description="DUF7092" evidence="10">
    <location>
        <begin position="1"/>
        <end position="80"/>
    </location>
</feature>
<keyword evidence="8" id="KW-0472">Membrane</keyword>
<dbReference type="GO" id="GO:0051603">
    <property type="term" value="P:proteolysis involved in protein catabolic process"/>
    <property type="evidence" value="ECO:0007669"/>
    <property type="project" value="TreeGrafter"/>
</dbReference>
<dbReference type="OrthoDB" id="9810445at2"/>
<dbReference type="InterPro" id="IPR055518">
    <property type="entry name" value="DUF7092"/>
</dbReference>
<dbReference type="GO" id="GO:0046872">
    <property type="term" value="F:metal ion binding"/>
    <property type="evidence" value="ECO:0007669"/>
    <property type="project" value="UniProtKB-KW"/>
</dbReference>
<evidence type="ECO:0000256" key="6">
    <source>
        <dbReference type="RuleBase" id="RU003983"/>
    </source>
</evidence>
<organism evidence="11 12">
    <name type="scientific">Cupriavidus metallidurans</name>
    <dbReference type="NCBI Taxonomy" id="119219"/>
    <lineage>
        <taxon>Bacteria</taxon>
        <taxon>Pseudomonadati</taxon>
        <taxon>Pseudomonadota</taxon>
        <taxon>Betaproteobacteria</taxon>
        <taxon>Burkholderiales</taxon>
        <taxon>Burkholderiaceae</taxon>
        <taxon>Cupriavidus</taxon>
    </lineage>
</organism>
<protein>
    <submittedName>
        <fullName evidence="11">M48 family metallopeptidase</fullName>
    </submittedName>
</protein>
<accession>A0A482ISQ0</accession>
<evidence type="ECO:0000256" key="8">
    <source>
        <dbReference type="SAM" id="Phobius"/>
    </source>
</evidence>
<feature type="region of interest" description="Disordered" evidence="7">
    <location>
        <begin position="306"/>
        <end position="341"/>
    </location>
</feature>
<comment type="cofactor">
    <cofactor evidence="6">
        <name>Zn(2+)</name>
        <dbReference type="ChEBI" id="CHEBI:29105"/>
    </cofactor>
    <text evidence="6">Binds 1 zinc ion per subunit.</text>
</comment>
<dbReference type="Pfam" id="PF01435">
    <property type="entry name" value="Peptidase_M48"/>
    <property type="match status" value="1"/>
</dbReference>
<gene>
    <name evidence="11" type="ORF">DDF84_014625</name>
</gene>
<dbReference type="Proteomes" id="UP000253772">
    <property type="component" value="Chromosome c1"/>
</dbReference>
<dbReference type="GO" id="GO:0004222">
    <property type="term" value="F:metalloendopeptidase activity"/>
    <property type="evidence" value="ECO:0007669"/>
    <property type="project" value="InterPro"/>
</dbReference>
<evidence type="ECO:0000256" key="5">
    <source>
        <dbReference type="ARBA" id="ARBA00023049"/>
    </source>
</evidence>
<feature type="compositionally biased region" description="Basic and acidic residues" evidence="7">
    <location>
        <begin position="329"/>
        <end position="341"/>
    </location>
</feature>
<evidence type="ECO:0000256" key="4">
    <source>
        <dbReference type="ARBA" id="ARBA00022833"/>
    </source>
</evidence>
<dbReference type="AlphaFoldDB" id="A0A482ISQ0"/>